<comment type="caution">
    <text evidence="3">The sequence shown here is derived from an EMBL/GenBank/DDBJ whole genome shotgun (WGS) entry which is preliminary data.</text>
</comment>
<reference evidence="3" key="1">
    <citation type="submission" date="2020-10" db="EMBL/GenBank/DDBJ databases">
        <authorList>
            <person name="Gilroy R."/>
        </authorList>
    </citation>
    <scope>NUCLEOTIDE SEQUENCE</scope>
    <source>
        <strain evidence="3">CHK160-1198</strain>
    </source>
</reference>
<dbReference type="EMBL" id="DVNI01000074">
    <property type="protein sequence ID" value="HIU64327.1"/>
    <property type="molecule type" value="Genomic_DNA"/>
</dbReference>
<evidence type="ECO:0000256" key="1">
    <source>
        <dbReference type="SAM" id="Phobius"/>
    </source>
</evidence>
<accession>A0A9D1SLS8</accession>
<dbReference type="AlphaFoldDB" id="A0A9D1SLS8"/>
<feature type="domain" description="Transglycosylase SLT" evidence="2">
    <location>
        <begin position="46"/>
        <end position="160"/>
    </location>
</feature>
<dbReference type="SUPFAM" id="SSF53955">
    <property type="entry name" value="Lysozyme-like"/>
    <property type="match status" value="1"/>
</dbReference>
<evidence type="ECO:0000259" key="2">
    <source>
        <dbReference type="Pfam" id="PF01464"/>
    </source>
</evidence>
<dbReference type="Proteomes" id="UP000824099">
    <property type="component" value="Unassembled WGS sequence"/>
</dbReference>
<feature type="transmembrane region" description="Helical" evidence="1">
    <location>
        <begin position="9"/>
        <end position="27"/>
    </location>
</feature>
<evidence type="ECO:0000313" key="4">
    <source>
        <dbReference type="Proteomes" id="UP000824099"/>
    </source>
</evidence>
<dbReference type="CDD" id="cd16896">
    <property type="entry name" value="LT_Slt70-like"/>
    <property type="match status" value="1"/>
</dbReference>
<dbReference type="Pfam" id="PF01464">
    <property type="entry name" value="SLT"/>
    <property type="match status" value="1"/>
</dbReference>
<protein>
    <submittedName>
        <fullName evidence="3">Lytic transglycosylase domain-containing protein</fullName>
    </submittedName>
</protein>
<dbReference type="PANTHER" id="PTHR37423">
    <property type="entry name" value="SOLUBLE LYTIC MUREIN TRANSGLYCOSYLASE-RELATED"/>
    <property type="match status" value="1"/>
</dbReference>
<name>A0A9D1SLS8_9FIRM</name>
<organism evidence="3 4">
    <name type="scientific">Candidatus Avacidaminococcus intestinavium</name>
    <dbReference type="NCBI Taxonomy" id="2840684"/>
    <lineage>
        <taxon>Bacteria</taxon>
        <taxon>Bacillati</taxon>
        <taxon>Bacillota</taxon>
        <taxon>Negativicutes</taxon>
        <taxon>Acidaminococcales</taxon>
        <taxon>Acidaminococcaceae</taxon>
        <taxon>Acidaminococcaceae incertae sedis</taxon>
        <taxon>Candidatus Avacidaminococcus</taxon>
    </lineage>
</organism>
<proteinExistence type="predicted"/>
<evidence type="ECO:0000313" key="3">
    <source>
        <dbReference type="EMBL" id="HIU64327.1"/>
    </source>
</evidence>
<sequence>MRKKQKSRYKFYVSLAICLLFVGWQLWHSDEVQMRFVYLWPYQEEIIEYANRNQLDPFLVAAVIKNESDFKKGAKSKPGAVGLMQIMPETGEWIAKEMGIGDFVLGDLENSDTNIRMGCWYLSELEYEFGRNRVLILSAYNAGRGNTKNWMKEKGWDDSFNDIDAIPFADTREYVRSVLYDRAQYYKLYKNRLPKY</sequence>
<dbReference type="InterPro" id="IPR023346">
    <property type="entry name" value="Lysozyme-like_dom_sf"/>
</dbReference>
<dbReference type="InterPro" id="IPR008258">
    <property type="entry name" value="Transglycosylase_SLT_dom_1"/>
</dbReference>
<keyword evidence="1" id="KW-1133">Transmembrane helix</keyword>
<keyword evidence="1" id="KW-0472">Membrane</keyword>
<reference evidence="3" key="2">
    <citation type="journal article" date="2021" name="PeerJ">
        <title>Extensive microbial diversity within the chicken gut microbiome revealed by metagenomics and culture.</title>
        <authorList>
            <person name="Gilroy R."/>
            <person name="Ravi A."/>
            <person name="Getino M."/>
            <person name="Pursley I."/>
            <person name="Horton D.L."/>
            <person name="Alikhan N.F."/>
            <person name="Baker D."/>
            <person name="Gharbi K."/>
            <person name="Hall N."/>
            <person name="Watson M."/>
            <person name="Adriaenssens E.M."/>
            <person name="Foster-Nyarko E."/>
            <person name="Jarju S."/>
            <person name="Secka A."/>
            <person name="Antonio M."/>
            <person name="Oren A."/>
            <person name="Chaudhuri R.R."/>
            <person name="La Ragione R."/>
            <person name="Hildebrand F."/>
            <person name="Pallen M.J."/>
        </authorList>
    </citation>
    <scope>NUCLEOTIDE SEQUENCE</scope>
    <source>
        <strain evidence="3">CHK160-1198</strain>
    </source>
</reference>
<keyword evidence="1" id="KW-0812">Transmembrane</keyword>
<dbReference type="Gene3D" id="1.10.530.10">
    <property type="match status" value="1"/>
</dbReference>
<dbReference type="PANTHER" id="PTHR37423:SF2">
    <property type="entry name" value="MEMBRANE-BOUND LYTIC MUREIN TRANSGLYCOSYLASE C"/>
    <property type="match status" value="1"/>
</dbReference>
<gene>
    <name evidence="3" type="ORF">IAB06_04735</name>
</gene>